<feature type="compositionally biased region" description="Basic and acidic residues" evidence="1">
    <location>
        <begin position="82"/>
        <end position="91"/>
    </location>
</feature>
<proteinExistence type="predicted"/>
<sequence length="161" mass="18353">MLNVPPRNNEFEDTIQLSIDEKKSHDDFKARQNVEKVNDHLVAKEIEKMVEGTENVEEDVVDNSSLNSQNDTDTRPSTLLLRDQDDPHNDAPPEGENSAVRQKTSKHGTYVFRESLFGQANESDPDDDELLAEKVSQELVEEMSETVDEAKLRKVVDEMLR</sequence>
<gene>
    <name evidence="2" type="ORF">Tci_041507</name>
</gene>
<feature type="compositionally biased region" description="Polar residues" evidence="1">
    <location>
        <begin position="62"/>
        <end position="77"/>
    </location>
</feature>
<organism evidence="2">
    <name type="scientific">Tanacetum cinerariifolium</name>
    <name type="common">Dalmatian daisy</name>
    <name type="synonym">Chrysanthemum cinerariifolium</name>
    <dbReference type="NCBI Taxonomy" id="118510"/>
    <lineage>
        <taxon>Eukaryota</taxon>
        <taxon>Viridiplantae</taxon>
        <taxon>Streptophyta</taxon>
        <taxon>Embryophyta</taxon>
        <taxon>Tracheophyta</taxon>
        <taxon>Spermatophyta</taxon>
        <taxon>Magnoliopsida</taxon>
        <taxon>eudicotyledons</taxon>
        <taxon>Gunneridae</taxon>
        <taxon>Pentapetalae</taxon>
        <taxon>asterids</taxon>
        <taxon>campanulids</taxon>
        <taxon>Asterales</taxon>
        <taxon>Asteraceae</taxon>
        <taxon>Asteroideae</taxon>
        <taxon>Anthemideae</taxon>
        <taxon>Anthemidinae</taxon>
        <taxon>Tanacetum</taxon>
    </lineage>
</organism>
<reference evidence="2" key="1">
    <citation type="journal article" date="2019" name="Sci. Rep.">
        <title>Draft genome of Tanacetum cinerariifolium, the natural source of mosquito coil.</title>
        <authorList>
            <person name="Yamashiro T."/>
            <person name="Shiraishi A."/>
            <person name="Satake H."/>
            <person name="Nakayama K."/>
        </authorList>
    </citation>
    <scope>NUCLEOTIDE SEQUENCE</scope>
</reference>
<accession>A0A6L2M7W8</accession>
<feature type="region of interest" description="Disordered" evidence="1">
    <location>
        <begin position="51"/>
        <end position="105"/>
    </location>
</feature>
<protein>
    <submittedName>
        <fullName evidence="2">Uncharacterized protein</fullName>
    </submittedName>
</protein>
<dbReference type="AlphaFoldDB" id="A0A6L2M7W8"/>
<dbReference type="EMBL" id="BKCJ010005951">
    <property type="protein sequence ID" value="GEU69529.1"/>
    <property type="molecule type" value="Genomic_DNA"/>
</dbReference>
<evidence type="ECO:0000256" key="1">
    <source>
        <dbReference type="SAM" id="MobiDB-lite"/>
    </source>
</evidence>
<evidence type="ECO:0000313" key="2">
    <source>
        <dbReference type="EMBL" id="GEU69529.1"/>
    </source>
</evidence>
<name>A0A6L2M7W8_TANCI</name>
<comment type="caution">
    <text evidence="2">The sequence shown here is derived from an EMBL/GenBank/DDBJ whole genome shotgun (WGS) entry which is preliminary data.</text>
</comment>